<name>A0AAV7NCD2_PLEWA</name>
<reference evidence="1" key="1">
    <citation type="journal article" date="2022" name="bioRxiv">
        <title>Sequencing and chromosome-scale assembly of the giantPleurodeles waltlgenome.</title>
        <authorList>
            <person name="Brown T."/>
            <person name="Elewa A."/>
            <person name="Iarovenko S."/>
            <person name="Subramanian E."/>
            <person name="Araus A.J."/>
            <person name="Petzold A."/>
            <person name="Susuki M."/>
            <person name="Suzuki K.-i.T."/>
            <person name="Hayashi T."/>
            <person name="Toyoda A."/>
            <person name="Oliveira C."/>
            <person name="Osipova E."/>
            <person name="Leigh N.D."/>
            <person name="Simon A."/>
            <person name="Yun M.H."/>
        </authorList>
    </citation>
    <scope>NUCLEOTIDE SEQUENCE</scope>
    <source>
        <strain evidence="1">20211129_DDA</strain>
        <tissue evidence="1">Liver</tissue>
    </source>
</reference>
<gene>
    <name evidence="1" type="ORF">NDU88_007772</name>
</gene>
<accession>A0AAV7NCD2</accession>
<evidence type="ECO:0000313" key="1">
    <source>
        <dbReference type="EMBL" id="KAJ1110420.1"/>
    </source>
</evidence>
<protein>
    <recommendedName>
        <fullName evidence="3">t-SNARE coiled-coil homology domain-containing protein</fullName>
    </recommendedName>
</protein>
<dbReference type="AlphaFoldDB" id="A0AAV7NCD2"/>
<proteinExistence type="predicted"/>
<dbReference type="EMBL" id="JANPWB010000013">
    <property type="protein sequence ID" value="KAJ1110420.1"/>
    <property type="molecule type" value="Genomic_DNA"/>
</dbReference>
<evidence type="ECO:0000313" key="2">
    <source>
        <dbReference type="Proteomes" id="UP001066276"/>
    </source>
</evidence>
<keyword evidence="2" id="KW-1185">Reference proteome</keyword>
<dbReference type="Proteomes" id="UP001066276">
    <property type="component" value="Chromosome 9"/>
</dbReference>
<comment type="caution">
    <text evidence="1">The sequence shown here is derived from an EMBL/GenBank/DDBJ whole genome shotgun (WGS) entry which is preliminary data.</text>
</comment>
<sequence>MTSAPMLPDSPSSLNICLPELEPRVEDIDSHMNERIDQQVTRMDGAERRISEVEDGCIDMKKWLERVKHLLKTVASKNEDLEAHLCLSGGINEH</sequence>
<evidence type="ECO:0008006" key="3">
    <source>
        <dbReference type="Google" id="ProtNLM"/>
    </source>
</evidence>
<organism evidence="1 2">
    <name type="scientific">Pleurodeles waltl</name>
    <name type="common">Iberian ribbed newt</name>
    <dbReference type="NCBI Taxonomy" id="8319"/>
    <lineage>
        <taxon>Eukaryota</taxon>
        <taxon>Metazoa</taxon>
        <taxon>Chordata</taxon>
        <taxon>Craniata</taxon>
        <taxon>Vertebrata</taxon>
        <taxon>Euteleostomi</taxon>
        <taxon>Amphibia</taxon>
        <taxon>Batrachia</taxon>
        <taxon>Caudata</taxon>
        <taxon>Salamandroidea</taxon>
        <taxon>Salamandridae</taxon>
        <taxon>Pleurodelinae</taxon>
        <taxon>Pleurodeles</taxon>
    </lineage>
</organism>